<sequence length="282" mass="29786">MGGRCGPWGGGPRSGTHHADRRKLLGRPLRFLGCRFVAHAACWPFYLRAFVAECRIQDQGDVLVEAGYRLVSTGDCTRCRASLSLIWVWPRDGAIQSCAKAKSARRIGVTDQKSESGEPGAFCESPNVHGGGEKSNGLAPGSRHPADVVASSGRVLSFFAFSRVRLPERKAPAEMPRDKSRSQVVERIGGCDITSCGGDTKLCPACVLLLPLPRSSDLGWTAGDTTLFCCPGTRAVSGVEDGAAATAAAASAKSQRDAQELRCSSGLGVEVTLEHLVAEEGS</sequence>
<accession>A0AAJ0BQ49</accession>
<gene>
    <name evidence="1" type="ORF">QBC47DRAFT_21309</name>
</gene>
<name>A0AAJ0BQ49_9PEZI</name>
<keyword evidence="2" id="KW-1185">Reference proteome</keyword>
<reference evidence="1" key="1">
    <citation type="submission" date="2023-06" db="EMBL/GenBank/DDBJ databases">
        <title>Genome-scale phylogeny and comparative genomics of the fungal order Sordariales.</title>
        <authorList>
            <consortium name="Lawrence Berkeley National Laboratory"/>
            <person name="Hensen N."/>
            <person name="Bonometti L."/>
            <person name="Westerberg I."/>
            <person name="Brannstrom I.O."/>
            <person name="Guillou S."/>
            <person name="Cros-Aarteil S."/>
            <person name="Calhoun S."/>
            <person name="Haridas S."/>
            <person name="Kuo A."/>
            <person name="Mondo S."/>
            <person name="Pangilinan J."/>
            <person name="Riley R."/>
            <person name="Labutti K."/>
            <person name="Andreopoulos B."/>
            <person name="Lipzen A."/>
            <person name="Chen C."/>
            <person name="Yanf M."/>
            <person name="Daum C."/>
            <person name="Ng V."/>
            <person name="Clum A."/>
            <person name="Steindorff A."/>
            <person name="Ohm R."/>
            <person name="Martin F."/>
            <person name="Silar P."/>
            <person name="Natvig D."/>
            <person name="Lalanne C."/>
            <person name="Gautier V."/>
            <person name="Ament-Velasquez S.L."/>
            <person name="Kruys A."/>
            <person name="Hutchinson M.I."/>
            <person name="Powell A.J."/>
            <person name="Barry K."/>
            <person name="Miller A.N."/>
            <person name="Grigoriev I.V."/>
            <person name="Debuchy R."/>
            <person name="Gladieux P."/>
            <person name="Thoren M.H."/>
            <person name="Johannesson H."/>
        </authorList>
    </citation>
    <scope>NUCLEOTIDE SEQUENCE</scope>
    <source>
        <strain evidence="1">PSN4</strain>
    </source>
</reference>
<dbReference type="AlphaFoldDB" id="A0AAJ0BQ49"/>
<evidence type="ECO:0000313" key="2">
    <source>
        <dbReference type="Proteomes" id="UP001239445"/>
    </source>
</evidence>
<comment type="caution">
    <text evidence="1">The sequence shown here is derived from an EMBL/GenBank/DDBJ whole genome shotgun (WGS) entry which is preliminary data.</text>
</comment>
<dbReference type="EMBL" id="MU839827">
    <property type="protein sequence ID" value="KAK1761089.1"/>
    <property type="molecule type" value="Genomic_DNA"/>
</dbReference>
<organism evidence="1 2">
    <name type="scientific">Echria macrotheca</name>
    <dbReference type="NCBI Taxonomy" id="438768"/>
    <lineage>
        <taxon>Eukaryota</taxon>
        <taxon>Fungi</taxon>
        <taxon>Dikarya</taxon>
        <taxon>Ascomycota</taxon>
        <taxon>Pezizomycotina</taxon>
        <taxon>Sordariomycetes</taxon>
        <taxon>Sordariomycetidae</taxon>
        <taxon>Sordariales</taxon>
        <taxon>Schizotheciaceae</taxon>
        <taxon>Echria</taxon>
    </lineage>
</organism>
<dbReference type="Proteomes" id="UP001239445">
    <property type="component" value="Unassembled WGS sequence"/>
</dbReference>
<evidence type="ECO:0000313" key="1">
    <source>
        <dbReference type="EMBL" id="KAK1761089.1"/>
    </source>
</evidence>
<proteinExistence type="predicted"/>
<protein>
    <submittedName>
        <fullName evidence="1">Uncharacterized protein</fullName>
    </submittedName>
</protein>